<reference evidence="1" key="1">
    <citation type="submission" date="2024-06" db="EMBL/GenBank/DDBJ databases">
        <title>This phage originates from the Bacteriophage catalogue of the Bacteriophage Competence Centre, Department of Microbiology und Biotechnology, Max Rubner-Institut, Kiel, Germany.</title>
        <authorList>
            <person name="Sprotte S."/>
            <person name="Brinks E."/>
            <person name="Hille F."/>
        </authorList>
    </citation>
    <scope>NUCLEOTIDE SEQUENCE</scope>
</reference>
<sequence>MLTTDFIEAVEKIGLEVDNSYSSVLYVESHDGVVVSINKGCSEAFTWCEGRDIHVGGLLNLIPLVEEYANTPIEEREKKVSEKLDYETIKEYIFENMSENDLARLLSEALKHSGETNTSYIITDRGVAVSPKFTFLD</sequence>
<dbReference type="EMBL" id="PP944851">
    <property type="protein sequence ID" value="XDJ02176.1"/>
    <property type="molecule type" value="Genomic_DNA"/>
</dbReference>
<accession>A0AB39C6H9</accession>
<organism evidence="1">
    <name type="scientific">Enterococcus phage PMBT56</name>
    <dbReference type="NCBI Taxonomy" id="3229530"/>
    <lineage>
        <taxon>Viruses</taxon>
        <taxon>Duplodnaviria</taxon>
        <taxon>Heunggongvirae</taxon>
        <taxon>Uroviricota</taxon>
        <taxon>Caudoviricetes</taxon>
        <taxon>Saphexavirus</taxon>
    </lineage>
</organism>
<evidence type="ECO:0000313" key="1">
    <source>
        <dbReference type="EMBL" id="XDJ02176.1"/>
    </source>
</evidence>
<protein>
    <submittedName>
        <fullName evidence="1">Uncharacterized protein</fullName>
    </submittedName>
</protein>
<name>A0AB39C6H9_9CAUD</name>
<proteinExistence type="predicted"/>